<accession>A0A3M7Q1M0</accession>
<evidence type="ECO:0000313" key="1">
    <source>
        <dbReference type="EMBL" id="RNA05233.1"/>
    </source>
</evidence>
<evidence type="ECO:0000313" key="2">
    <source>
        <dbReference type="Proteomes" id="UP000276133"/>
    </source>
</evidence>
<proteinExistence type="predicted"/>
<protein>
    <submittedName>
        <fullName evidence="1">Uncharacterized protein</fullName>
    </submittedName>
</protein>
<sequence>MSNDFCLNWSESKSFRSLFQARRRAIERKHLDAIQVLVKCDYVAAVGGKPTQKTIWHADIQNALTNEK</sequence>
<reference evidence="1 2" key="1">
    <citation type="journal article" date="2018" name="Sci. Rep.">
        <title>Genomic signatures of local adaptation to the degree of environmental predictability in rotifers.</title>
        <authorList>
            <person name="Franch-Gras L."/>
            <person name="Hahn C."/>
            <person name="Garcia-Roger E.M."/>
            <person name="Carmona M.J."/>
            <person name="Serra M."/>
            <person name="Gomez A."/>
        </authorList>
    </citation>
    <scope>NUCLEOTIDE SEQUENCE [LARGE SCALE GENOMIC DNA]</scope>
    <source>
        <strain evidence="1">HYR1</strain>
    </source>
</reference>
<dbReference type="EMBL" id="REGN01007813">
    <property type="protein sequence ID" value="RNA05233.1"/>
    <property type="molecule type" value="Genomic_DNA"/>
</dbReference>
<comment type="caution">
    <text evidence="1">The sequence shown here is derived from an EMBL/GenBank/DDBJ whole genome shotgun (WGS) entry which is preliminary data.</text>
</comment>
<keyword evidence="2" id="KW-1185">Reference proteome</keyword>
<dbReference type="AlphaFoldDB" id="A0A3M7Q1M0"/>
<dbReference type="Proteomes" id="UP000276133">
    <property type="component" value="Unassembled WGS sequence"/>
</dbReference>
<organism evidence="1 2">
    <name type="scientific">Brachionus plicatilis</name>
    <name type="common">Marine rotifer</name>
    <name type="synonym">Brachionus muelleri</name>
    <dbReference type="NCBI Taxonomy" id="10195"/>
    <lineage>
        <taxon>Eukaryota</taxon>
        <taxon>Metazoa</taxon>
        <taxon>Spiralia</taxon>
        <taxon>Gnathifera</taxon>
        <taxon>Rotifera</taxon>
        <taxon>Eurotatoria</taxon>
        <taxon>Monogononta</taxon>
        <taxon>Pseudotrocha</taxon>
        <taxon>Ploima</taxon>
        <taxon>Brachionidae</taxon>
        <taxon>Brachionus</taxon>
    </lineage>
</organism>
<name>A0A3M7Q1M0_BRAPC</name>
<gene>
    <name evidence="1" type="ORF">BpHYR1_011327</name>
</gene>